<feature type="repeat" description="ANK" evidence="3">
    <location>
        <begin position="317"/>
        <end position="349"/>
    </location>
</feature>
<dbReference type="SUPFAM" id="SSF54928">
    <property type="entry name" value="RNA-binding domain, RBD"/>
    <property type="match status" value="1"/>
</dbReference>
<dbReference type="InterPro" id="IPR012677">
    <property type="entry name" value="Nucleotide-bd_a/b_plait_sf"/>
</dbReference>
<evidence type="ECO:0000256" key="2">
    <source>
        <dbReference type="ARBA" id="ARBA00023043"/>
    </source>
</evidence>
<comment type="caution">
    <text evidence="9">The sequence shown here is derived from an EMBL/GenBank/DDBJ whole genome shotgun (WGS) entry which is preliminary data.</text>
</comment>
<dbReference type="GO" id="GO:0008270">
    <property type="term" value="F:zinc ion binding"/>
    <property type="evidence" value="ECO:0007669"/>
    <property type="project" value="UniProtKB-KW"/>
</dbReference>
<dbReference type="PROSITE" id="PS50102">
    <property type="entry name" value="RRM"/>
    <property type="match status" value="1"/>
</dbReference>
<dbReference type="Gene3D" id="3.30.420.610">
    <property type="entry name" value="LOTUS domain-like"/>
    <property type="match status" value="1"/>
</dbReference>
<dbReference type="SMART" id="SM00248">
    <property type="entry name" value="ANK"/>
    <property type="match status" value="5"/>
</dbReference>
<gene>
    <name evidence="9" type="ORF">M0R45_033434</name>
</gene>
<dbReference type="EMBL" id="JBEDUW010000006">
    <property type="protein sequence ID" value="KAK9925093.1"/>
    <property type="molecule type" value="Genomic_DNA"/>
</dbReference>
<dbReference type="PROSITE" id="PS50103">
    <property type="entry name" value="ZF_C3H1"/>
    <property type="match status" value="1"/>
</dbReference>
<protein>
    <submittedName>
        <fullName evidence="9">Uncharacterized protein</fullName>
    </submittedName>
</protein>
<dbReference type="Pfam" id="PF13920">
    <property type="entry name" value="zf-C3HC4_3"/>
    <property type="match status" value="1"/>
</dbReference>
<feature type="repeat" description="ANK" evidence="3">
    <location>
        <begin position="423"/>
        <end position="455"/>
    </location>
</feature>
<dbReference type="InterPro" id="IPR041966">
    <property type="entry name" value="LOTUS-like"/>
</dbReference>
<dbReference type="Gene3D" id="1.25.40.20">
    <property type="entry name" value="Ankyrin repeat-containing domain"/>
    <property type="match status" value="2"/>
</dbReference>
<dbReference type="InterPro" id="IPR000504">
    <property type="entry name" value="RRM_dom"/>
</dbReference>
<dbReference type="InterPro" id="IPR013083">
    <property type="entry name" value="Znf_RING/FYVE/PHD"/>
</dbReference>
<dbReference type="GO" id="GO:0010468">
    <property type="term" value="P:regulation of gene expression"/>
    <property type="evidence" value="ECO:0007669"/>
    <property type="project" value="UniProtKB-ARBA"/>
</dbReference>
<dbReference type="InterPro" id="IPR000571">
    <property type="entry name" value="Znf_CCCH"/>
</dbReference>
<dbReference type="Pfam" id="PF13637">
    <property type="entry name" value="Ank_4"/>
    <property type="match status" value="1"/>
</dbReference>
<dbReference type="Pfam" id="PF12796">
    <property type="entry name" value="Ank_2"/>
    <property type="match status" value="2"/>
</dbReference>
<keyword evidence="10" id="KW-1185">Reference proteome</keyword>
<proteinExistence type="predicted"/>
<dbReference type="SMART" id="SM00360">
    <property type="entry name" value="RRM"/>
    <property type="match status" value="1"/>
</dbReference>
<dbReference type="GO" id="GO:0003723">
    <property type="term" value="F:RNA binding"/>
    <property type="evidence" value="ECO:0007669"/>
    <property type="project" value="UniProtKB-UniRule"/>
</dbReference>
<feature type="domain" description="RRM" evidence="6">
    <location>
        <begin position="561"/>
        <end position="641"/>
    </location>
</feature>
<dbReference type="CDD" id="cd08824">
    <property type="entry name" value="LOTUS"/>
    <property type="match status" value="1"/>
</dbReference>
<evidence type="ECO:0000259" key="6">
    <source>
        <dbReference type="PROSITE" id="PS50102"/>
    </source>
</evidence>
<keyword evidence="4" id="KW-0694">RNA-binding</keyword>
<organism evidence="9 10">
    <name type="scientific">Rubus argutus</name>
    <name type="common">Southern blackberry</name>
    <dbReference type="NCBI Taxonomy" id="59490"/>
    <lineage>
        <taxon>Eukaryota</taxon>
        <taxon>Viridiplantae</taxon>
        <taxon>Streptophyta</taxon>
        <taxon>Embryophyta</taxon>
        <taxon>Tracheophyta</taxon>
        <taxon>Spermatophyta</taxon>
        <taxon>Magnoliopsida</taxon>
        <taxon>eudicotyledons</taxon>
        <taxon>Gunneridae</taxon>
        <taxon>Pentapetalae</taxon>
        <taxon>rosids</taxon>
        <taxon>fabids</taxon>
        <taxon>Rosales</taxon>
        <taxon>Rosaceae</taxon>
        <taxon>Rosoideae</taxon>
        <taxon>Rosoideae incertae sedis</taxon>
        <taxon>Rubus</taxon>
    </lineage>
</organism>
<feature type="repeat" description="ANK" evidence="3">
    <location>
        <begin position="350"/>
        <end position="388"/>
    </location>
</feature>
<keyword evidence="5" id="KW-0479">Metal-binding</keyword>
<dbReference type="Pfam" id="PF00076">
    <property type="entry name" value="RRM_1"/>
    <property type="match status" value="1"/>
</dbReference>
<keyword evidence="5" id="KW-0862">Zinc</keyword>
<evidence type="ECO:0000256" key="4">
    <source>
        <dbReference type="PROSITE-ProRule" id="PRU00176"/>
    </source>
</evidence>
<dbReference type="Proteomes" id="UP001457282">
    <property type="component" value="Unassembled WGS sequence"/>
</dbReference>
<dbReference type="InterPro" id="IPR035979">
    <property type="entry name" value="RBD_domain_sf"/>
</dbReference>
<keyword evidence="1" id="KW-0677">Repeat</keyword>
<dbReference type="Pfam" id="PF12872">
    <property type="entry name" value="OST-HTH"/>
    <property type="match status" value="1"/>
</dbReference>
<evidence type="ECO:0000256" key="1">
    <source>
        <dbReference type="ARBA" id="ARBA00022737"/>
    </source>
</evidence>
<evidence type="ECO:0000256" key="3">
    <source>
        <dbReference type="PROSITE-ProRule" id="PRU00023"/>
    </source>
</evidence>
<dbReference type="PROSITE" id="PS50088">
    <property type="entry name" value="ANK_REPEAT"/>
    <property type="match status" value="4"/>
</dbReference>
<feature type="domain" description="C3H1-type" evidence="7">
    <location>
        <begin position="511"/>
        <end position="539"/>
    </location>
</feature>
<dbReference type="InterPro" id="IPR002110">
    <property type="entry name" value="Ankyrin_rpt"/>
</dbReference>
<dbReference type="PANTHER" id="PTHR24203">
    <property type="entry name" value="ANKYRIN REPEAT FAMILY PROTEIN"/>
    <property type="match status" value="1"/>
</dbReference>
<name>A0AAW1WN77_RUBAR</name>
<dbReference type="SUPFAM" id="SSF48403">
    <property type="entry name" value="Ankyrin repeat"/>
    <property type="match status" value="1"/>
</dbReference>
<reference evidence="9 10" key="1">
    <citation type="journal article" date="2023" name="G3 (Bethesda)">
        <title>A chromosome-length genome assembly and annotation of blackberry (Rubus argutus, cv. 'Hillquist').</title>
        <authorList>
            <person name="Bruna T."/>
            <person name="Aryal R."/>
            <person name="Dudchenko O."/>
            <person name="Sargent D.J."/>
            <person name="Mead D."/>
            <person name="Buti M."/>
            <person name="Cavallini A."/>
            <person name="Hytonen T."/>
            <person name="Andres J."/>
            <person name="Pham M."/>
            <person name="Weisz D."/>
            <person name="Mascagni F."/>
            <person name="Usai G."/>
            <person name="Natali L."/>
            <person name="Bassil N."/>
            <person name="Fernandez G.E."/>
            <person name="Lomsadze A."/>
            <person name="Armour M."/>
            <person name="Olukolu B."/>
            <person name="Poorten T."/>
            <person name="Britton C."/>
            <person name="Davik J."/>
            <person name="Ashrafi H."/>
            <person name="Aiden E.L."/>
            <person name="Borodovsky M."/>
            <person name="Worthington M."/>
        </authorList>
    </citation>
    <scope>NUCLEOTIDE SEQUENCE [LARGE SCALE GENOMIC DNA]</scope>
    <source>
        <strain evidence="9">PI 553951</strain>
    </source>
</reference>
<dbReference type="Gene3D" id="3.30.40.10">
    <property type="entry name" value="Zinc/RING finger domain, C3HC4 (zinc finger)"/>
    <property type="match status" value="1"/>
</dbReference>
<evidence type="ECO:0000256" key="5">
    <source>
        <dbReference type="PROSITE-ProRule" id="PRU00723"/>
    </source>
</evidence>
<evidence type="ECO:0000259" key="8">
    <source>
        <dbReference type="PROSITE" id="PS51644"/>
    </source>
</evidence>
<sequence>MDLEIRRVGASELFNSPPKCTYFPYNRENVALSSSDHLRNTNSSERVDSVDAETSLIRAVYLDSKAELLALTKRVSDEASEPLDRTTASKLLHLCCNFDSAECASALLGGELGTIPLVNELDDSGKAPLHTAAEAHAARCVEVLLKKHARTDLRSKDGQAQLALELSLCDKRMDLNRNPDDFSIEDLVVHMSEKDLSAVKLLSDKTKEITEVAYACAVQGRVAALTALLIVAAEKVNDSVLELRDSDSGSKEKVTIYECLIREALALGRTTTLLRAAKRTSTATESGNSEKRKVLLREIELLQLFGAVAQSSGADKKVTSPLIRAAQGGDEAIIQLLLKTNIDVNDSDADGNSALHWILKFSRLSCPQQIKILLLLIEHGARVSQRNKLGLTAFHIAAGNGNSEALEVLLLEDPDGVRYKTEMKETPLFFAAKNENMDCAELLLTWGANSEILNLRRQRAIDLATSQDMRYILLNPTTVSLINHAFPNQHKCTALELTDEDTTTERNAISSTKAEFCKYFDSHRGCVRGAKCFYAHCEEESRKVKVGADQSHSPAAKQLKRKIFVGGLPPSADSDVLGKFFEEEFGSVEDAIVIVTQIENKIQSRGFGFVTFREEKSVSAAVQAHYITMRGKQVEIKSLNPKLILASEIEKMSPQQREQEKNFQYQLPLQKSNEKIMAGDNPEQGSWADRVVLGQPKTCSIEPQAHITKSSEDPSTPAWLKVFKKWFPGFLQGLSKHPKYALSSLKADFRAKFGLELDHSSLGYSKLSDFLKCFSDLCTIEIHPICKRGPPTHMILQPKFPRLQRRLLHTVRTPLTLSSSALIENGDVSKCLLDIATGDGGLQNHSKYFQNPLADDGGDSKCPQNLSVDSSSDTECLQDLSADNAVDSKCLQDLSLDFGGDSKCIQDVSICNAGEMFSLNVTSTLPEKPSCGHPEVAKDKSHCVHPRLLQFLQTDPLLHGQKEIDVLAGETDNEKGQCSAGNKGRIGVRDPRRHLVLEALSKKWSKSFFLREFDFYKNYKESFSGRKCFACNQQKMLWANFPCKHLLWCTDCKLRAIGASGLFPHKCVVCDTEVQKMDLVLPLTGN</sequence>
<feature type="repeat" description="ANK" evidence="3">
    <location>
        <begin position="124"/>
        <end position="156"/>
    </location>
</feature>
<keyword evidence="2 3" id="KW-0040">ANK repeat</keyword>
<dbReference type="InterPro" id="IPR036770">
    <property type="entry name" value="Ankyrin_rpt-contain_sf"/>
</dbReference>
<evidence type="ECO:0000313" key="9">
    <source>
        <dbReference type="EMBL" id="KAK9925093.1"/>
    </source>
</evidence>
<evidence type="ECO:0000259" key="7">
    <source>
        <dbReference type="PROSITE" id="PS50103"/>
    </source>
</evidence>
<keyword evidence="5" id="KW-0863">Zinc-finger</keyword>
<feature type="domain" description="HTH OST-type" evidence="8">
    <location>
        <begin position="719"/>
        <end position="799"/>
    </location>
</feature>
<evidence type="ECO:0000313" key="10">
    <source>
        <dbReference type="Proteomes" id="UP001457282"/>
    </source>
</evidence>
<accession>A0AAW1WN77</accession>
<dbReference type="InterPro" id="IPR025605">
    <property type="entry name" value="OST-HTH/LOTUS_dom"/>
</dbReference>
<dbReference type="AlphaFoldDB" id="A0AAW1WN77"/>
<dbReference type="PROSITE" id="PS51644">
    <property type="entry name" value="HTH_OST"/>
    <property type="match status" value="1"/>
</dbReference>
<dbReference type="PROSITE" id="PS50297">
    <property type="entry name" value="ANK_REP_REGION"/>
    <property type="match status" value="1"/>
</dbReference>
<dbReference type="Gene3D" id="3.30.70.330">
    <property type="match status" value="1"/>
</dbReference>
<dbReference type="PANTHER" id="PTHR24203:SF86">
    <property type="entry name" value="PROTEASOME 26S SUBUNIT, NON-ATPASE 10"/>
    <property type="match status" value="1"/>
</dbReference>
<feature type="zinc finger region" description="C3H1-type" evidence="5">
    <location>
        <begin position="511"/>
        <end position="539"/>
    </location>
</feature>